<dbReference type="EMBL" id="WIGO01000048">
    <property type="protein sequence ID" value="KAF6834477.1"/>
    <property type="molecule type" value="Genomic_DNA"/>
</dbReference>
<reference evidence="3" key="1">
    <citation type="journal article" date="2020" name="Phytopathology">
        <title>Genome Sequence Resources of Colletotrichum truncatum, C. plurivorum, C. musicola, and C. sojae: Four Species Pathogenic to Soybean (Glycine max).</title>
        <authorList>
            <person name="Rogerio F."/>
            <person name="Boufleur T.R."/>
            <person name="Ciampi-Guillardi M."/>
            <person name="Sukno S.A."/>
            <person name="Thon M.R."/>
            <person name="Massola Junior N.S."/>
            <person name="Baroncelli R."/>
        </authorList>
    </citation>
    <scope>NUCLEOTIDE SEQUENCE</scope>
    <source>
        <strain evidence="3">LFN00145</strain>
    </source>
</reference>
<gene>
    <name evidence="3" type="ORF">CPLU01_04942</name>
</gene>
<accession>A0A8H6KN06</accession>
<evidence type="ECO:0000256" key="2">
    <source>
        <dbReference type="SAM" id="SignalP"/>
    </source>
</evidence>
<dbReference type="Proteomes" id="UP000654918">
    <property type="component" value="Unassembled WGS sequence"/>
</dbReference>
<dbReference type="AlphaFoldDB" id="A0A8H6KN06"/>
<feature type="chain" id="PRO_5034898106" evidence="2">
    <location>
        <begin position="28"/>
        <end position="302"/>
    </location>
</feature>
<organism evidence="3 4">
    <name type="scientific">Colletotrichum plurivorum</name>
    <dbReference type="NCBI Taxonomy" id="2175906"/>
    <lineage>
        <taxon>Eukaryota</taxon>
        <taxon>Fungi</taxon>
        <taxon>Dikarya</taxon>
        <taxon>Ascomycota</taxon>
        <taxon>Pezizomycotina</taxon>
        <taxon>Sordariomycetes</taxon>
        <taxon>Hypocreomycetidae</taxon>
        <taxon>Glomerellales</taxon>
        <taxon>Glomerellaceae</taxon>
        <taxon>Colletotrichum</taxon>
        <taxon>Colletotrichum orchidearum species complex</taxon>
    </lineage>
</organism>
<protein>
    <submittedName>
        <fullName evidence="3">Uncharacterized protein</fullName>
    </submittedName>
</protein>
<proteinExistence type="predicted"/>
<feature type="signal peptide" evidence="2">
    <location>
        <begin position="1"/>
        <end position="27"/>
    </location>
</feature>
<keyword evidence="1" id="KW-0472">Membrane</keyword>
<name>A0A8H6KN06_9PEZI</name>
<evidence type="ECO:0000313" key="4">
    <source>
        <dbReference type="Proteomes" id="UP000654918"/>
    </source>
</evidence>
<sequence>MAFAARLLLLPPLRALALACLIAVASAQCFLPNGTEQNGVEGVGKNSWRPCGSSGHGMCCNTFSGDTCQDGLCWNPIGKVYWRESCTDPTWQSPKCLKLCIDNADSPGAMGLSMNQANVLVTECSDGSFCCGNGPSARKCCESGKGLNIVDGQVVTSVNGSSASGSSASRSTSVSATSGLAAATLTTSTTPISSASAIETTSTTFATSSSSPPADGADTQAVTKSDNLPAVIGSAVGGSVGTMLLAAGLFGLFMYRRRQNKKRMTLRGGLERKGTLSTVGGNSRVEMPVGQPRFELAGNDVP</sequence>
<keyword evidence="2" id="KW-0732">Signal</keyword>
<keyword evidence="4" id="KW-1185">Reference proteome</keyword>
<comment type="caution">
    <text evidence="3">The sequence shown here is derived from an EMBL/GenBank/DDBJ whole genome shotgun (WGS) entry which is preliminary data.</text>
</comment>
<feature type="transmembrane region" description="Helical" evidence="1">
    <location>
        <begin position="230"/>
        <end position="255"/>
    </location>
</feature>
<dbReference type="CDD" id="cd12087">
    <property type="entry name" value="TM_EGFR-like"/>
    <property type="match status" value="1"/>
</dbReference>
<evidence type="ECO:0000313" key="3">
    <source>
        <dbReference type="EMBL" id="KAF6834477.1"/>
    </source>
</evidence>
<evidence type="ECO:0000256" key="1">
    <source>
        <dbReference type="SAM" id="Phobius"/>
    </source>
</evidence>
<keyword evidence="1" id="KW-1133">Transmembrane helix</keyword>
<keyword evidence="1" id="KW-0812">Transmembrane</keyword>